<dbReference type="SUPFAM" id="SSF52402">
    <property type="entry name" value="Adenine nucleotide alpha hydrolases-like"/>
    <property type="match status" value="1"/>
</dbReference>
<dbReference type="GO" id="GO:0032259">
    <property type="term" value="P:methylation"/>
    <property type="evidence" value="ECO:0007669"/>
    <property type="project" value="UniProtKB-KW"/>
</dbReference>
<dbReference type="OrthoDB" id="9800696at2"/>
<dbReference type="Pfam" id="PF03054">
    <property type="entry name" value="tRNA_Me_trans"/>
    <property type="match status" value="1"/>
</dbReference>
<reference evidence="1 2" key="1">
    <citation type="journal article" date="2012" name="Mol. Biol. Evol.">
        <title>Genome reduction and co-evolution between the primary and secondary bacterial symbionts of psyllids.</title>
        <authorList>
            <person name="Sloan D.B."/>
            <person name="Moran N.A."/>
        </authorList>
    </citation>
    <scope>NUCLEOTIDE SEQUENCE [LARGE SCALE GENOMIC DNA]</scope>
    <source>
        <strain evidence="1 2">PC</strain>
    </source>
</reference>
<dbReference type="Gene3D" id="3.40.50.620">
    <property type="entry name" value="HUPs"/>
    <property type="match status" value="1"/>
</dbReference>
<accession>J3YQM2</accession>
<name>J3YQM2_CARRU</name>
<evidence type="ECO:0000313" key="1">
    <source>
        <dbReference type="EMBL" id="AFP84263.1"/>
    </source>
</evidence>
<dbReference type="STRING" id="1202540.A357_037"/>
<sequence length="298" mass="36081">MFNFLLNSGGKDSNYSSILINSNNIFIKIDNVCKNKLDKKYLISNCLIIKKKILIINLKKEYNFLYNFKNLTFNFCNLDFYCNKFFKINLIKKIVYKLKIITGHYLRIQKKFFFISIDQKKDQCYFLNFKKKIYSNIGFLNKSLIIYISIKNNFVCKYKKSTTGICFKTNKKIFFCNYYIIENKNILDINYCNLFYNLGKLYKKYFIVKIKLNQVFISKYNYLNKTNIFLLKINFIYSKICKVKFNSQNIFKNAKIIFKKKNQYLLCYKHVYFIEKNQNFLINYNELIINNVIIKKKN</sequence>
<keyword evidence="1" id="KW-0808">Transferase</keyword>
<protein>
    <submittedName>
        <fullName evidence="1">Putative tRNA(5-methylaminomethyl-2-thiouridylate) methyltransferase</fullName>
    </submittedName>
</protein>
<evidence type="ECO:0000313" key="2">
    <source>
        <dbReference type="Proteomes" id="UP000003935"/>
    </source>
</evidence>
<dbReference type="AlphaFoldDB" id="J3YQM2"/>
<dbReference type="PATRIC" id="fig|1202540.3.peg.37"/>
<dbReference type="GO" id="GO:0008168">
    <property type="term" value="F:methyltransferase activity"/>
    <property type="evidence" value="ECO:0007669"/>
    <property type="project" value="UniProtKB-KW"/>
</dbReference>
<dbReference type="EMBL" id="CP003545">
    <property type="protein sequence ID" value="AFP84263.1"/>
    <property type="molecule type" value="Genomic_DNA"/>
</dbReference>
<dbReference type="KEGG" id="crv:A357_037"/>
<dbReference type="HOGENOM" id="CLU_952131_0_0_6"/>
<dbReference type="Proteomes" id="UP000003935">
    <property type="component" value="Chromosome"/>
</dbReference>
<dbReference type="RefSeq" id="WP_014887562.1">
    <property type="nucleotide sequence ID" value="NC_018418.1"/>
</dbReference>
<keyword evidence="1" id="KW-0489">Methyltransferase</keyword>
<organism evidence="1 2">
    <name type="scientific">Candidatus Carsonella ruddii PC isolate NHV</name>
    <dbReference type="NCBI Taxonomy" id="1202540"/>
    <lineage>
        <taxon>Bacteria</taxon>
        <taxon>Pseudomonadati</taxon>
        <taxon>Pseudomonadota</taxon>
        <taxon>Gammaproteobacteria</taxon>
        <taxon>Oceanospirillales</taxon>
        <taxon>Halomonadaceae</taxon>
        <taxon>Zymobacter group</taxon>
        <taxon>Candidatus Carsonella</taxon>
    </lineage>
</organism>
<gene>
    <name evidence="1" type="primary">trmU</name>
    <name evidence="1" type="ORF">A357_037</name>
</gene>
<dbReference type="InterPro" id="IPR014729">
    <property type="entry name" value="Rossmann-like_a/b/a_fold"/>
</dbReference>
<proteinExistence type="predicted"/>